<name>A0A2N9EP70_FAGSY</name>
<feature type="domain" description="FAD-binding PCMH-type" evidence="6">
    <location>
        <begin position="1"/>
        <end position="159"/>
    </location>
</feature>
<sequence length="396" mass="44114">MTLSTNTLYKTSDSIPLWHQNLNISSYLNALLMSKLQLFVAKTIACKKVKVNLRRGTAWVQAGATLGELFYGIAKESSSLGFPAGTCPTIGVGGHFSGGGQGEMMRKFGLSADNVVDAILVKANGEIVNRESMGEDLFWAIRGGGDKLQEELTIRIIITVGTNANGGKTIRASFQSLFLGTIDQLMPLMEESFPELGLEVENCKEMSWIESVLYLNGEKPGESIELLLDRSHNLNKGFFKAKSDYVKNPISETGLEAIWKVMQIGEAGIMIWTPYGGKMSEILPSETPFPHRAGILFNIQYYSKWNEEGNVTKVKHLDWINKLYYFMTTFVSKNPRAAYLNYRDLDIGINIVGTFAQAKVWGEKYFKGNFKRLAVIKGEVDPENYFKNEQSIMASS</sequence>
<gene>
    <name evidence="7" type="ORF">FSB_LOCUS4251</name>
</gene>
<proteinExistence type="inferred from homology"/>
<dbReference type="EMBL" id="OIVN01000215">
    <property type="protein sequence ID" value="SPC76369.1"/>
    <property type="molecule type" value="Genomic_DNA"/>
</dbReference>
<dbReference type="InterPro" id="IPR016166">
    <property type="entry name" value="FAD-bd_PCMH"/>
</dbReference>
<dbReference type="InterPro" id="IPR036318">
    <property type="entry name" value="FAD-bd_PCMH-like_sf"/>
</dbReference>
<dbReference type="Gene3D" id="3.30.465.10">
    <property type="match status" value="2"/>
</dbReference>
<evidence type="ECO:0000256" key="3">
    <source>
        <dbReference type="ARBA" id="ARBA00022729"/>
    </source>
</evidence>
<evidence type="ECO:0000259" key="6">
    <source>
        <dbReference type="PROSITE" id="PS51387"/>
    </source>
</evidence>
<dbReference type="InterPro" id="IPR012951">
    <property type="entry name" value="BBE"/>
</dbReference>
<dbReference type="PROSITE" id="PS51387">
    <property type="entry name" value="FAD_PCMH"/>
    <property type="match status" value="1"/>
</dbReference>
<reference evidence="7" key="1">
    <citation type="submission" date="2018-02" db="EMBL/GenBank/DDBJ databases">
        <authorList>
            <person name="Cohen D.B."/>
            <person name="Kent A.D."/>
        </authorList>
    </citation>
    <scope>NUCLEOTIDE SEQUENCE</scope>
</reference>
<dbReference type="GO" id="GO:0016491">
    <property type="term" value="F:oxidoreductase activity"/>
    <property type="evidence" value="ECO:0007669"/>
    <property type="project" value="InterPro"/>
</dbReference>
<dbReference type="Pfam" id="PF01565">
    <property type="entry name" value="FAD_binding_4"/>
    <property type="match status" value="1"/>
</dbReference>
<dbReference type="PANTHER" id="PTHR32448">
    <property type="entry name" value="OS08G0158400 PROTEIN"/>
    <property type="match status" value="1"/>
</dbReference>
<dbReference type="InterPro" id="IPR006094">
    <property type="entry name" value="Oxid_FAD_bind_N"/>
</dbReference>
<dbReference type="Pfam" id="PF08031">
    <property type="entry name" value="BBE"/>
    <property type="match status" value="1"/>
</dbReference>
<evidence type="ECO:0000256" key="5">
    <source>
        <dbReference type="ARBA" id="ARBA00023180"/>
    </source>
</evidence>
<dbReference type="Gene3D" id="3.40.462.20">
    <property type="match status" value="1"/>
</dbReference>
<keyword evidence="3" id="KW-0732">Signal</keyword>
<comment type="similarity">
    <text evidence="1">Belongs to the oxygen-dependent FAD-linked oxidoreductase family.</text>
</comment>
<organism evidence="7">
    <name type="scientific">Fagus sylvatica</name>
    <name type="common">Beechnut</name>
    <dbReference type="NCBI Taxonomy" id="28930"/>
    <lineage>
        <taxon>Eukaryota</taxon>
        <taxon>Viridiplantae</taxon>
        <taxon>Streptophyta</taxon>
        <taxon>Embryophyta</taxon>
        <taxon>Tracheophyta</taxon>
        <taxon>Spermatophyta</taxon>
        <taxon>Magnoliopsida</taxon>
        <taxon>eudicotyledons</taxon>
        <taxon>Gunneridae</taxon>
        <taxon>Pentapetalae</taxon>
        <taxon>rosids</taxon>
        <taxon>fabids</taxon>
        <taxon>Fagales</taxon>
        <taxon>Fagaceae</taxon>
        <taxon>Fagus</taxon>
    </lineage>
</organism>
<keyword evidence="5" id="KW-0325">Glycoprotein</keyword>
<dbReference type="InterPro" id="IPR016169">
    <property type="entry name" value="FAD-bd_PCMH_sub2"/>
</dbReference>
<keyword evidence="4" id="KW-0274">FAD</keyword>
<dbReference type="SUPFAM" id="SSF56176">
    <property type="entry name" value="FAD-binding/transporter-associated domain-like"/>
    <property type="match status" value="1"/>
</dbReference>
<accession>A0A2N9EP70</accession>
<keyword evidence="2" id="KW-0285">Flavoprotein</keyword>
<evidence type="ECO:0000256" key="2">
    <source>
        <dbReference type="ARBA" id="ARBA00022630"/>
    </source>
</evidence>
<dbReference type="AlphaFoldDB" id="A0A2N9EP70"/>
<dbReference type="GO" id="GO:0071949">
    <property type="term" value="F:FAD binding"/>
    <property type="evidence" value="ECO:0007669"/>
    <property type="project" value="InterPro"/>
</dbReference>
<protein>
    <recommendedName>
        <fullName evidence="6">FAD-binding PCMH-type domain-containing protein</fullName>
    </recommendedName>
</protein>
<evidence type="ECO:0000256" key="1">
    <source>
        <dbReference type="ARBA" id="ARBA00005466"/>
    </source>
</evidence>
<evidence type="ECO:0000313" key="7">
    <source>
        <dbReference type="EMBL" id="SPC76369.1"/>
    </source>
</evidence>
<evidence type="ECO:0000256" key="4">
    <source>
        <dbReference type="ARBA" id="ARBA00022827"/>
    </source>
</evidence>